<dbReference type="AlphaFoldDB" id="M4BC03"/>
<evidence type="ECO:0000313" key="1">
    <source>
        <dbReference type="EnsemblProtists" id="HpaP803818"/>
    </source>
</evidence>
<dbReference type="EnsemblProtists" id="HpaT803818">
    <property type="protein sequence ID" value="HpaP803818"/>
    <property type="gene ID" value="HpaG803818"/>
</dbReference>
<dbReference type="Proteomes" id="UP000011713">
    <property type="component" value="Unassembled WGS sequence"/>
</dbReference>
<name>M4BC03_HYAAE</name>
<accession>M4BC03</accession>
<dbReference type="EMBL" id="JH598116">
    <property type="status" value="NOT_ANNOTATED_CDS"/>
    <property type="molecule type" value="Genomic_DNA"/>
</dbReference>
<dbReference type="HOGENOM" id="CLU_2676336_0_0_1"/>
<sequence>MQLVLQSIGLFGTLATTTRKCLHKHFFLMPGCTACTEWRCVEFSHAAAKASRFAHQRDTFMKFADEEAALEHSGN</sequence>
<evidence type="ECO:0000313" key="2">
    <source>
        <dbReference type="Proteomes" id="UP000011713"/>
    </source>
</evidence>
<keyword evidence="2" id="KW-1185">Reference proteome</keyword>
<protein>
    <submittedName>
        <fullName evidence="1">Uncharacterized protein</fullName>
    </submittedName>
</protein>
<reference evidence="1" key="2">
    <citation type="submission" date="2015-06" db="UniProtKB">
        <authorList>
            <consortium name="EnsemblProtists"/>
        </authorList>
    </citation>
    <scope>IDENTIFICATION</scope>
    <source>
        <strain evidence="1">Emoy2</strain>
    </source>
</reference>
<dbReference type="VEuPathDB" id="FungiDB:HpaG803818"/>
<proteinExistence type="predicted"/>
<organism evidence="1 2">
    <name type="scientific">Hyaloperonospora arabidopsidis (strain Emoy2)</name>
    <name type="common">Downy mildew agent</name>
    <name type="synonym">Peronospora arabidopsidis</name>
    <dbReference type="NCBI Taxonomy" id="559515"/>
    <lineage>
        <taxon>Eukaryota</taxon>
        <taxon>Sar</taxon>
        <taxon>Stramenopiles</taxon>
        <taxon>Oomycota</taxon>
        <taxon>Peronosporomycetes</taxon>
        <taxon>Peronosporales</taxon>
        <taxon>Peronosporaceae</taxon>
        <taxon>Hyaloperonospora</taxon>
    </lineage>
</organism>
<reference evidence="2" key="1">
    <citation type="journal article" date="2010" name="Science">
        <title>Signatures of adaptation to obligate biotrophy in the Hyaloperonospora arabidopsidis genome.</title>
        <authorList>
            <person name="Baxter L."/>
            <person name="Tripathy S."/>
            <person name="Ishaque N."/>
            <person name="Boot N."/>
            <person name="Cabral A."/>
            <person name="Kemen E."/>
            <person name="Thines M."/>
            <person name="Ah-Fong A."/>
            <person name="Anderson R."/>
            <person name="Badejoko W."/>
            <person name="Bittner-Eddy P."/>
            <person name="Boore J.L."/>
            <person name="Chibucos M.C."/>
            <person name="Coates M."/>
            <person name="Dehal P."/>
            <person name="Delehaunty K."/>
            <person name="Dong S."/>
            <person name="Downton P."/>
            <person name="Dumas B."/>
            <person name="Fabro G."/>
            <person name="Fronick C."/>
            <person name="Fuerstenberg S.I."/>
            <person name="Fulton L."/>
            <person name="Gaulin E."/>
            <person name="Govers F."/>
            <person name="Hughes L."/>
            <person name="Humphray S."/>
            <person name="Jiang R.H."/>
            <person name="Judelson H."/>
            <person name="Kamoun S."/>
            <person name="Kyung K."/>
            <person name="Meijer H."/>
            <person name="Minx P."/>
            <person name="Morris P."/>
            <person name="Nelson J."/>
            <person name="Phuntumart V."/>
            <person name="Qutob D."/>
            <person name="Rehmany A."/>
            <person name="Rougon-Cardoso A."/>
            <person name="Ryden P."/>
            <person name="Torto-Alalibo T."/>
            <person name="Studholme D."/>
            <person name="Wang Y."/>
            <person name="Win J."/>
            <person name="Wood J."/>
            <person name="Clifton S.W."/>
            <person name="Rogers J."/>
            <person name="Van den Ackerveken G."/>
            <person name="Jones J.D."/>
            <person name="McDowell J.M."/>
            <person name="Beynon J."/>
            <person name="Tyler B.M."/>
        </authorList>
    </citation>
    <scope>NUCLEOTIDE SEQUENCE [LARGE SCALE GENOMIC DNA]</scope>
    <source>
        <strain evidence="2">Emoy2</strain>
    </source>
</reference>
<dbReference type="InParanoid" id="M4BC03"/>